<dbReference type="GO" id="GO:0009847">
    <property type="term" value="P:spore germination"/>
    <property type="evidence" value="ECO:0007669"/>
    <property type="project" value="InterPro"/>
</dbReference>
<dbReference type="EMBL" id="CDGJ01000058">
    <property type="protein sequence ID" value="CEJ07533.1"/>
    <property type="molecule type" value="Genomic_DNA"/>
</dbReference>
<keyword evidence="7" id="KW-1185">Reference proteome</keyword>
<dbReference type="Pfam" id="PF03323">
    <property type="entry name" value="GerA"/>
    <property type="match status" value="1"/>
</dbReference>
<feature type="transmembrane region" description="Helical" evidence="4">
    <location>
        <begin position="317"/>
        <end position="342"/>
    </location>
</feature>
<evidence type="ECO:0000256" key="2">
    <source>
        <dbReference type="ARBA" id="ARBA00023136"/>
    </source>
</evidence>
<dbReference type="EMBL" id="LR746496">
    <property type="protein sequence ID" value="CAA7602249.1"/>
    <property type="molecule type" value="Genomic_DNA"/>
</dbReference>
<keyword evidence="4" id="KW-0812">Transmembrane</keyword>
<evidence type="ECO:0000256" key="1">
    <source>
        <dbReference type="ARBA" id="ARBA00005278"/>
    </source>
</evidence>
<dbReference type="PANTHER" id="PTHR22550:SF5">
    <property type="entry name" value="LEUCINE ZIPPER PROTEIN 4"/>
    <property type="match status" value="1"/>
</dbReference>
<dbReference type="AlphaFoldDB" id="A0A8S0W906"/>
<feature type="compositionally biased region" description="Basic residues" evidence="3">
    <location>
        <begin position="1"/>
        <end position="13"/>
    </location>
</feature>
<feature type="transmembrane region" description="Helical" evidence="4">
    <location>
        <begin position="417"/>
        <end position="437"/>
    </location>
</feature>
<name>A0A8S0W906_9FIRM</name>
<evidence type="ECO:0000313" key="7">
    <source>
        <dbReference type="Proteomes" id="UP001071230"/>
    </source>
</evidence>
<evidence type="ECO:0000313" key="5">
    <source>
        <dbReference type="EMBL" id="CAA7602249.1"/>
    </source>
</evidence>
<evidence type="ECO:0000256" key="3">
    <source>
        <dbReference type="SAM" id="MobiDB-lite"/>
    </source>
</evidence>
<sequence>MWPFRTRKVSSHKSRSEFGQAPGLPQPPARTEVPEQPLSASLAQNLTALQKMFALCSDFTNRELSIGRVAVPAQLLFVNGLTDESIVGDSILKSLEDMTYFQVGVEGTGSMAQIQKRFLAVANVAQIGSLGEVSEAVLTGSAVLLLEGSAWALKIGAKGSEARNVEEPVTEGVVRGPREGFTETLRLNTALLRRKIKTPDLKLEKLVLGTVTKTEVNVAYLEGIVNPKLVMEVRERLSRIKVDAILESAYIEELIEDTPWTFLPLIEHSERPDKVAAEILSGRVAIFTDGTPFVLLVPTMMFQFMQSSEDYYDRYPYVIMIRLIRFLFLNFALLLPAVYIAVTTYHQEMIPTPLLISITAAHEGVPFPTVVEVFAMEITFEALREAGVRLPKPVGQAVSIVGALVIGQAAVEANIVSPATVIVVALTGISSFAIPSYNFASAIRLLRFVMMLLASVLGMFGILLGMLVFQAHLVSLRSFGVPYFAPFAPFNRQDAKDMLIRAPWWAMGERPRLLAVQNRKRQKFFLRPGPPDENKP</sequence>
<dbReference type="KEGG" id="aacx:DEACI_2922"/>
<reference evidence="6" key="1">
    <citation type="submission" date="2014-11" db="EMBL/GenBank/DDBJ databases">
        <authorList>
            <person name="Hornung B.V."/>
        </authorList>
    </citation>
    <scope>NUCLEOTIDE SEQUENCE</scope>
    <source>
        <strain evidence="6">INE</strain>
    </source>
</reference>
<feature type="region of interest" description="Disordered" evidence="3">
    <location>
        <begin position="1"/>
        <end position="37"/>
    </location>
</feature>
<dbReference type="PANTHER" id="PTHR22550">
    <property type="entry name" value="SPORE GERMINATION PROTEIN"/>
    <property type="match status" value="1"/>
</dbReference>
<organism evidence="5">
    <name type="scientific">Acididesulfobacillus acetoxydans</name>
    <dbReference type="NCBI Taxonomy" id="1561005"/>
    <lineage>
        <taxon>Bacteria</taxon>
        <taxon>Bacillati</taxon>
        <taxon>Bacillota</taxon>
        <taxon>Clostridia</taxon>
        <taxon>Eubacteriales</taxon>
        <taxon>Peptococcaceae</taxon>
        <taxon>Acididesulfobacillus</taxon>
    </lineage>
</organism>
<gene>
    <name evidence="6" type="ORF">DEACI_1999</name>
    <name evidence="5" type="ORF">DEACI_2922</name>
</gene>
<dbReference type="Proteomes" id="UP001071230">
    <property type="component" value="Unassembled WGS sequence"/>
</dbReference>
<keyword evidence="2 4" id="KW-0472">Membrane</keyword>
<dbReference type="RefSeq" id="WP_240985650.1">
    <property type="nucleotide sequence ID" value="NZ_CDGJ01000058.1"/>
</dbReference>
<dbReference type="PIRSF" id="PIRSF005690">
    <property type="entry name" value="GerBA"/>
    <property type="match status" value="1"/>
</dbReference>
<dbReference type="GO" id="GO:0016020">
    <property type="term" value="C:membrane"/>
    <property type="evidence" value="ECO:0007669"/>
    <property type="project" value="InterPro"/>
</dbReference>
<reference evidence="5" key="2">
    <citation type="submission" date="2020-01" db="EMBL/GenBank/DDBJ databases">
        <authorList>
            <person name="Hornung B."/>
        </authorList>
    </citation>
    <scope>NUCLEOTIDE SEQUENCE</scope>
    <source>
        <strain evidence="5">PacBioINE</strain>
    </source>
</reference>
<evidence type="ECO:0000313" key="6">
    <source>
        <dbReference type="EMBL" id="CEJ07533.1"/>
    </source>
</evidence>
<evidence type="ECO:0000256" key="4">
    <source>
        <dbReference type="SAM" id="Phobius"/>
    </source>
</evidence>
<dbReference type="InterPro" id="IPR004995">
    <property type="entry name" value="Spore_Ger"/>
</dbReference>
<comment type="similarity">
    <text evidence="1">Belongs to the GerABKA family.</text>
</comment>
<feature type="transmembrane region" description="Helical" evidence="4">
    <location>
        <begin position="449"/>
        <end position="469"/>
    </location>
</feature>
<accession>A0A8S0W906</accession>
<proteinExistence type="inferred from homology"/>
<protein>
    <submittedName>
        <fullName evidence="5">Bacillus/Clostridium Ger spore germination protein</fullName>
    </submittedName>
    <submittedName>
        <fullName evidence="6">Spore germination protein KA</fullName>
    </submittedName>
</protein>
<dbReference type="InterPro" id="IPR050768">
    <property type="entry name" value="UPF0353/GerABKA_families"/>
</dbReference>
<keyword evidence="4" id="KW-1133">Transmembrane helix</keyword>
<dbReference type="Proteomes" id="UP000836597">
    <property type="component" value="Chromosome"/>
</dbReference>